<protein>
    <recommendedName>
        <fullName evidence="3">DNA polymerase III subunit gamma/tau</fullName>
    </recommendedName>
</protein>
<organism evidence="1 2">
    <name type="scientific">Kaistella treverensis</name>
    <dbReference type="NCBI Taxonomy" id="631455"/>
    <lineage>
        <taxon>Bacteria</taxon>
        <taxon>Pseudomonadati</taxon>
        <taxon>Bacteroidota</taxon>
        <taxon>Flavobacteriia</taxon>
        <taxon>Flavobacteriales</taxon>
        <taxon>Weeksellaceae</taxon>
        <taxon>Chryseobacterium group</taxon>
        <taxon>Kaistella</taxon>
    </lineage>
</organism>
<dbReference type="EMBL" id="FORQ01000001">
    <property type="protein sequence ID" value="SFI64754.1"/>
    <property type="molecule type" value="Genomic_DNA"/>
</dbReference>
<evidence type="ECO:0008006" key="3">
    <source>
        <dbReference type="Google" id="ProtNLM"/>
    </source>
</evidence>
<dbReference type="RefSeq" id="WP_233701868.1">
    <property type="nucleotide sequence ID" value="NZ_FORQ01000001.1"/>
</dbReference>
<evidence type="ECO:0000313" key="2">
    <source>
        <dbReference type="Proteomes" id="UP000242560"/>
    </source>
</evidence>
<dbReference type="Proteomes" id="UP000242560">
    <property type="component" value="Unassembled WGS sequence"/>
</dbReference>
<keyword evidence="2" id="KW-1185">Reference proteome</keyword>
<proteinExistence type="predicted"/>
<accession>A0A1I3JX49</accession>
<gene>
    <name evidence="1" type="ORF">SAMN05421638_0447</name>
</gene>
<evidence type="ECO:0000313" key="1">
    <source>
        <dbReference type="EMBL" id="SFI64754.1"/>
    </source>
</evidence>
<name>A0A1I3JX49_9FLAO</name>
<dbReference type="AlphaFoldDB" id="A0A1I3JX49"/>
<sequence length="213" mass="24965">MLTHCKSARFQKKKFLILAPFLKYVQTEIEQEIAENPIKSATESQVEVPKTFEKTSAPTGIQKKASKFSISAALEKTDEQPEIFNAEAKKVLPSQHFSETDLQTEWQKFLEELQQRDIIIFNAINSFSFHKKSEDIVLITYPSESAKSEFEKIRTEFFNHFMRKVNHFNISIEYQLDVTMKKEIITKRKIFNKFAEINPVLKDLDDLFKLDFN</sequence>
<reference evidence="2" key="1">
    <citation type="submission" date="2016-10" db="EMBL/GenBank/DDBJ databases">
        <authorList>
            <person name="Varghese N."/>
            <person name="Submissions S."/>
        </authorList>
    </citation>
    <scope>NUCLEOTIDE SEQUENCE [LARGE SCALE GENOMIC DNA]</scope>
    <source>
        <strain evidence="2">DSM 22251</strain>
    </source>
</reference>